<keyword evidence="1" id="KW-0812">Transmembrane</keyword>
<keyword evidence="1" id="KW-1133">Transmembrane helix</keyword>
<keyword evidence="3" id="KW-1185">Reference proteome</keyword>
<reference evidence="2 3" key="1">
    <citation type="journal article" date="2013" name="Nature">
        <title>Anaerobic oxidation of methane coupled to nitrate reduction in a novel archaeal lineage.</title>
        <authorList>
            <person name="Haroon M.F."/>
            <person name="Hu S."/>
            <person name="Shi Y."/>
            <person name="Imelfort M."/>
            <person name="Keller J."/>
            <person name="Hugenholtz P."/>
            <person name="Yuan Z."/>
            <person name="Tyson G.W."/>
        </authorList>
    </citation>
    <scope>NUCLEOTIDE SEQUENCE [LARGE SCALE GENOMIC DNA]</scope>
    <source>
        <strain evidence="2 3">ANME-2d</strain>
    </source>
</reference>
<gene>
    <name evidence="2" type="ORF">ANME2D_01724</name>
</gene>
<name>A0A062V6W1_9EURY</name>
<evidence type="ECO:0000313" key="3">
    <source>
        <dbReference type="Proteomes" id="UP000027153"/>
    </source>
</evidence>
<comment type="caution">
    <text evidence="2">The sequence shown here is derived from an EMBL/GenBank/DDBJ whole genome shotgun (WGS) entry which is preliminary data.</text>
</comment>
<evidence type="ECO:0000313" key="2">
    <source>
        <dbReference type="EMBL" id="KCZ72318.1"/>
    </source>
</evidence>
<dbReference type="RefSeq" id="WP_048090445.1">
    <property type="nucleotide sequence ID" value="NZ_JMIY01000003.1"/>
</dbReference>
<organism evidence="2 3">
    <name type="scientific">Candidatus Methanoperedens nitratireducens</name>
    <dbReference type="NCBI Taxonomy" id="1392998"/>
    <lineage>
        <taxon>Archaea</taxon>
        <taxon>Methanobacteriati</taxon>
        <taxon>Methanobacteriota</taxon>
        <taxon>Stenosarchaea group</taxon>
        <taxon>Methanomicrobia</taxon>
        <taxon>Methanosarcinales</taxon>
        <taxon>ANME-2 cluster</taxon>
        <taxon>Candidatus Methanoperedentaceae</taxon>
        <taxon>Candidatus Methanoperedens</taxon>
    </lineage>
</organism>
<evidence type="ECO:0000256" key="1">
    <source>
        <dbReference type="SAM" id="Phobius"/>
    </source>
</evidence>
<proteinExistence type="predicted"/>
<dbReference type="EMBL" id="JMIY01000003">
    <property type="protein sequence ID" value="KCZ72318.1"/>
    <property type="molecule type" value="Genomic_DNA"/>
</dbReference>
<feature type="transmembrane region" description="Helical" evidence="1">
    <location>
        <begin position="16"/>
        <end position="36"/>
    </location>
</feature>
<dbReference type="AlphaFoldDB" id="A0A062V6W1"/>
<accession>A0A062V6W1</accession>
<protein>
    <submittedName>
        <fullName evidence="2">Uncharacterized protein</fullName>
    </submittedName>
</protein>
<keyword evidence="1" id="KW-0472">Membrane</keyword>
<dbReference type="Proteomes" id="UP000027153">
    <property type="component" value="Unassembled WGS sequence"/>
</dbReference>
<sequence>MTKVSDIYFLNMNKKSLIILGIIVVIVASLFLILGLKSAKINTFEDCEKAGWLVRNIIVFDRDAPLEKECVLWSGKSFVKERSQEQRAVEIATAYLSYPVTITEVKKFECQGCFSVKLQRDDNQHQFTIVLDNWKIKN</sequence>